<dbReference type="RefSeq" id="XP_001384964.2">
    <property type="nucleotide sequence ID" value="XM_001384927.1"/>
</dbReference>
<dbReference type="STRING" id="322104.A3LWA6"/>
<dbReference type="InterPro" id="IPR005036">
    <property type="entry name" value="CBM21_dom"/>
</dbReference>
<feature type="domain" description="CBM21" evidence="2">
    <location>
        <begin position="245"/>
        <end position="360"/>
    </location>
</feature>
<dbReference type="OMA" id="EFPQFNE"/>
<dbReference type="Pfam" id="PF03370">
    <property type="entry name" value="CBM_21"/>
    <property type="match status" value="1"/>
</dbReference>
<accession>A3LWA6</accession>
<dbReference type="InterPro" id="IPR038175">
    <property type="entry name" value="CBM21_dom_sf"/>
</dbReference>
<dbReference type="GO" id="GO:0005979">
    <property type="term" value="P:regulation of glycogen biosynthetic process"/>
    <property type="evidence" value="ECO:0007669"/>
    <property type="project" value="TreeGrafter"/>
</dbReference>
<dbReference type="Proteomes" id="UP000002258">
    <property type="component" value="Chromosome 5"/>
</dbReference>
<dbReference type="PANTHER" id="PTHR12307:SF36">
    <property type="entry name" value="GLYCOGEN-BINDING SUBUNIT 76A"/>
    <property type="match status" value="1"/>
</dbReference>
<feature type="compositionally biased region" description="Polar residues" evidence="1">
    <location>
        <begin position="443"/>
        <end position="462"/>
    </location>
</feature>
<name>A3LWA6_PICST</name>
<keyword evidence="4" id="KW-1185">Reference proteome</keyword>
<organism evidence="3 4">
    <name type="scientific">Scheffersomyces stipitis (strain ATCC 58785 / CBS 6054 / NBRC 10063 / NRRL Y-11545)</name>
    <name type="common">Yeast</name>
    <name type="synonym">Pichia stipitis</name>
    <dbReference type="NCBI Taxonomy" id="322104"/>
    <lineage>
        <taxon>Eukaryota</taxon>
        <taxon>Fungi</taxon>
        <taxon>Dikarya</taxon>
        <taxon>Ascomycota</taxon>
        <taxon>Saccharomycotina</taxon>
        <taxon>Pichiomycetes</taxon>
        <taxon>Debaryomycetaceae</taxon>
        <taxon>Scheffersomyces</taxon>
    </lineage>
</organism>
<dbReference type="GO" id="GO:2001069">
    <property type="term" value="F:glycogen binding"/>
    <property type="evidence" value="ECO:0007669"/>
    <property type="project" value="TreeGrafter"/>
</dbReference>
<proteinExistence type="predicted"/>
<evidence type="ECO:0000313" key="3">
    <source>
        <dbReference type="EMBL" id="ABN66935.2"/>
    </source>
</evidence>
<dbReference type="EC" id="3.1.3.16" evidence="3"/>
<dbReference type="InParanoid" id="A3LWA6"/>
<dbReference type="InterPro" id="IPR050782">
    <property type="entry name" value="PP1_regulatory_subunit_3"/>
</dbReference>
<feature type="compositionally biased region" description="Low complexity" evidence="1">
    <location>
        <begin position="81"/>
        <end position="92"/>
    </location>
</feature>
<reference evidence="3 4" key="1">
    <citation type="journal article" date="2007" name="Nat. Biotechnol.">
        <title>Genome sequence of the lignocellulose-bioconverting and xylose-fermenting yeast Pichia stipitis.</title>
        <authorList>
            <person name="Jeffries T.W."/>
            <person name="Grigoriev I.V."/>
            <person name="Grimwood J."/>
            <person name="Laplaza J.M."/>
            <person name="Aerts A."/>
            <person name="Salamov A."/>
            <person name="Schmutz J."/>
            <person name="Lindquist E."/>
            <person name="Dehal P."/>
            <person name="Shapiro H."/>
            <person name="Jin Y.S."/>
            <person name="Passoth V."/>
            <person name="Richardson P.M."/>
        </authorList>
    </citation>
    <scope>NUCLEOTIDE SEQUENCE [LARGE SCALE GENOMIC DNA]</scope>
    <source>
        <strain evidence="4">ATCC 58785 / CBS 6054 / NBRC 10063 / NRRL Y-11545</strain>
    </source>
</reference>
<dbReference type="FunCoup" id="A3LWA6">
    <property type="interactions" value="158"/>
</dbReference>
<feature type="region of interest" description="Disordered" evidence="1">
    <location>
        <begin position="417"/>
        <end position="465"/>
    </location>
</feature>
<dbReference type="PROSITE" id="PS51159">
    <property type="entry name" value="CBM21"/>
    <property type="match status" value="1"/>
</dbReference>
<dbReference type="GeneID" id="4839427"/>
<dbReference type="PANTHER" id="PTHR12307">
    <property type="entry name" value="PROTEIN PHOSPHATASE 1 REGULATORY SUBUNIT"/>
    <property type="match status" value="1"/>
</dbReference>
<sequence>MSYTSSASTIAAPSPGQPLTLNNLMANNSLYQSVSVSSTDSLDTVTSVSTIKLASPSPKPTFPNYYQPLTKEQIAAMKNSTSLNKNNSSQSSIFSDRERPHKAPALVRKKSGELVKSSLKLPGLLTKSLSTSQLHQRSKSVRFASRLANIKMFDGTESPSTVSTNDNTPIHSPQSNDFLDDDEQFAYLHNPQKRNDYFHWNWNGDFSNGELTSDTSSDEDDEWTAHRPTVSKHREYRLVSHNIPMTQPSSKNVYLKSVNLLKDDNGYLFGLINVKNLAFEKNLTLKLTMNKWETSVMMGSSVISYNRPLPNNYDQFKFRIPLTDLLKGKPDSLEIQLCIKYDVHNDVYWDNNNNNNYQMTLKAISGIKTYNYKKDEEDFPQFNELITKLIKFQSTTSADASKKHSIHSRYNNLNDELEQASKPRSISVAPVAPKNRPPLLKHSFSSSDINDNTPPHKYSQSYKSKHQAAGQKADFSSLSYADLINNYCFSNGAESNASKKISSVKPDVLTSCSPSAASTFHALSDSIHI</sequence>
<dbReference type="EMBL" id="CP000499">
    <property type="protein sequence ID" value="ABN66935.2"/>
    <property type="molecule type" value="Genomic_DNA"/>
</dbReference>
<dbReference type="eggNOG" id="KOG3986">
    <property type="taxonomic scope" value="Eukaryota"/>
</dbReference>
<protein>
    <submittedName>
        <fullName evidence="3">Regulatory subunit for phosphoprotein phosphatase type 1 (PP-1)</fullName>
        <ecNumber evidence="3">3.1.3.16</ecNumber>
    </submittedName>
</protein>
<evidence type="ECO:0000313" key="4">
    <source>
        <dbReference type="Proteomes" id="UP000002258"/>
    </source>
</evidence>
<dbReference type="GO" id="GO:0008157">
    <property type="term" value="F:protein phosphatase 1 binding"/>
    <property type="evidence" value="ECO:0007669"/>
    <property type="project" value="TreeGrafter"/>
</dbReference>
<keyword evidence="3" id="KW-0378">Hydrolase</keyword>
<dbReference type="OrthoDB" id="1881at2759"/>
<dbReference type="KEGG" id="pic:PICST_89530"/>
<dbReference type="Gene3D" id="2.60.40.2440">
    <property type="entry name" value="Carbohydrate binding type-21 domain"/>
    <property type="match status" value="1"/>
</dbReference>
<feature type="region of interest" description="Disordered" evidence="1">
    <location>
        <begin position="81"/>
        <end position="101"/>
    </location>
</feature>
<evidence type="ECO:0000256" key="1">
    <source>
        <dbReference type="SAM" id="MobiDB-lite"/>
    </source>
</evidence>
<dbReference type="HOGENOM" id="CLU_462306_0_0_1"/>
<dbReference type="GO" id="GO:0000164">
    <property type="term" value="C:protein phosphatase type 1 complex"/>
    <property type="evidence" value="ECO:0007669"/>
    <property type="project" value="TreeGrafter"/>
</dbReference>
<evidence type="ECO:0000259" key="2">
    <source>
        <dbReference type="PROSITE" id="PS51159"/>
    </source>
</evidence>
<dbReference type="GO" id="GO:0004722">
    <property type="term" value="F:protein serine/threonine phosphatase activity"/>
    <property type="evidence" value="ECO:0007669"/>
    <property type="project" value="UniProtKB-EC"/>
</dbReference>
<dbReference type="AlphaFoldDB" id="A3LWA6"/>
<gene>
    <name evidence="3" type="primary">GAC1</name>
    <name evidence="3" type="ORF">PICST_89530</name>
</gene>